<reference evidence="1" key="1">
    <citation type="submission" date="2019-11" db="EMBL/GenBank/DDBJ databases">
        <title>Nori genome reveals adaptations in red seaweeds to the harsh intertidal environment.</title>
        <authorList>
            <person name="Wang D."/>
            <person name="Mao Y."/>
        </authorList>
    </citation>
    <scope>NUCLEOTIDE SEQUENCE</scope>
    <source>
        <tissue evidence="1">Gametophyte</tissue>
    </source>
</reference>
<accession>A0ACC3CE12</accession>
<dbReference type="EMBL" id="CM020620">
    <property type="protein sequence ID" value="KAK1868402.1"/>
    <property type="molecule type" value="Genomic_DNA"/>
</dbReference>
<sequence>MRWWLRAATTLAGGGGGRAGGGGRGAATTHPRGSVARTPPLQSPGCPLPPTFPPTHLRGGALPWDTRRVSPLPTLAVFHAPRPGWCSRWRGGRGPKGGWVARRGGGGRGGVFAFAVWVAGGCFTPR</sequence>
<dbReference type="Proteomes" id="UP000798662">
    <property type="component" value="Chromosome 3"/>
</dbReference>
<keyword evidence="2" id="KW-1185">Reference proteome</keyword>
<evidence type="ECO:0000313" key="2">
    <source>
        <dbReference type="Proteomes" id="UP000798662"/>
    </source>
</evidence>
<name>A0ACC3CE12_PYRYE</name>
<comment type="caution">
    <text evidence="1">The sequence shown here is derived from an EMBL/GenBank/DDBJ whole genome shotgun (WGS) entry which is preliminary data.</text>
</comment>
<evidence type="ECO:0000313" key="1">
    <source>
        <dbReference type="EMBL" id="KAK1868402.1"/>
    </source>
</evidence>
<gene>
    <name evidence="1" type="ORF">I4F81_010891</name>
</gene>
<proteinExistence type="predicted"/>
<organism evidence="1 2">
    <name type="scientific">Pyropia yezoensis</name>
    <name type="common">Susabi-nori</name>
    <name type="synonym">Porphyra yezoensis</name>
    <dbReference type="NCBI Taxonomy" id="2788"/>
    <lineage>
        <taxon>Eukaryota</taxon>
        <taxon>Rhodophyta</taxon>
        <taxon>Bangiophyceae</taxon>
        <taxon>Bangiales</taxon>
        <taxon>Bangiaceae</taxon>
        <taxon>Pyropia</taxon>
    </lineage>
</organism>
<protein>
    <submittedName>
        <fullName evidence="1">Uncharacterized protein</fullName>
    </submittedName>
</protein>